<comment type="caution">
    <text evidence="1">The sequence shown here is derived from an EMBL/GenBank/DDBJ whole genome shotgun (WGS) entry which is preliminary data.</text>
</comment>
<evidence type="ECO:0000313" key="1">
    <source>
        <dbReference type="EMBL" id="RID85687.1"/>
    </source>
</evidence>
<dbReference type="Proteomes" id="UP000265816">
    <property type="component" value="Unassembled WGS sequence"/>
</dbReference>
<proteinExistence type="predicted"/>
<dbReference type="RefSeq" id="WP_119112540.1">
    <property type="nucleotide sequence ID" value="NZ_JABUHL010000002.1"/>
</dbReference>
<keyword evidence="2" id="KW-1185">Reference proteome</keyword>
<gene>
    <name evidence="1" type="ORF">D1970_09035</name>
</gene>
<organism evidence="1 2">
    <name type="scientific">Mesobacillus zeae</name>
    <dbReference type="NCBI Taxonomy" id="1917180"/>
    <lineage>
        <taxon>Bacteria</taxon>
        <taxon>Bacillati</taxon>
        <taxon>Bacillota</taxon>
        <taxon>Bacilli</taxon>
        <taxon>Bacillales</taxon>
        <taxon>Bacillaceae</taxon>
        <taxon>Mesobacillus</taxon>
    </lineage>
</organism>
<reference evidence="1 2" key="1">
    <citation type="submission" date="2018-08" db="EMBL/GenBank/DDBJ databases">
        <title>Bacillus jemisoniae sp. nov., Bacillus chryseoplanitiae sp. nov., Bacillus resnikiae sp. nov., and Bacillus frankliniae sp. nov., isolated from Viking spacecraft and associated surfaces.</title>
        <authorList>
            <person name="Seuylemezian A."/>
            <person name="Vaishampayan P."/>
        </authorList>
    </citation>
    <scope>NUCLEOTIDE SEQUENCE [LARGE SCALE GENOMIC DNA]</scope>
    <source>
        <strain evidence="1 2">JJ-247</strain>
    </source>
</reference>
<dbReference type="OrthoDB" id="2601083at2"/>
<dbReference type="EMBL" id="QWVT01000015">
    <property type="protein sequence ID" value="RID85687.1"/>
    <property type="molecule type" value="Genomic_DNA"/>
</dbReference>
<protein>
    <submittedName>
        <fullName evidence="1">Uncharacterized protein</fullName>
    </submittedName>
</protein>
<evidence type="ECO:0000313" key="2">
    <source>
        <dbReference type="Proteomes" id="UP000265816"/>
    </source>
</evidence>
<sequence>MNKEGRALIGSTKEVKKSPLIQHSLLRNDAFVHFNCPMNWRTEHTLEVAHKPLSEFEIMIKGLTLKSKKVVADAVFERNGYMHIIEIDNTRNMIDNKKKIEAYREILPSLKVPILYFFTVNEGRKKKLQEWLYGIRHEILTFEEIR</sequence>
<accession>A0A398B7B5</accession>
<dbReference type="AlphaFoldDB" id="A0A398B7B5"/>
<name>A0A398B7B5_9BACI</name>